<proteinExistence type="inferred from homology"/>
<dbReference type="GO" id="GO:0016887">
    <property type="term" value="F:ATP hydrolysis activity"/>
    <property type="evidence" value="ECO:0007669"/>
    <property type="project" value="RHEA"/>
</dbReference>
<sequence>MKPPAKPKVGSFQAMGLGQDLFRGIMAMGYKVPTPVQRKSLPVTLAGADVVVMARTGSGKTAAFLIPVLEKLGSHSHKMGARSIILSPTRELAVQTLTFARKMSKLKDLRMALLVGGDSMDKQFTALADNPDIIIATPGRLMHHLQEVPEFTLRSVEVVVFDEADRLFEMGFAEQLREIMRGVPEERQSLLFSATMPKQLVQFARAGLKDPVLIRLDTESKISTELSLAFLTCRSLDKPAALLFLLREVIPEGDMTIVFVATRHHAEFLHELLKEAGTASSVVYGAMDQEARSIHLDKFRKGKTKLLVVTDVAARGIDVPLLNNVINYAFPPAPKLFVHRVGRAARQGRTGTAYSIVDPEEIPHMLDLHLFLGRKPTNVYTAPKGPGPDGATVDGVGAGGGDAEEQEGERGAIVGYDVSELNPDLVHYGNFPQQVMDDENESLKEMLGNSGSNLSGLERVCQNAMKQYRRTRPDPSGRAIARAKLLDRGETHPLLVGFEARGMHSAAAHAGRNQFMRAMSSFRPKETIFELLGGGGTEAKGDMDQVMGAVRKRARVHRLLTRNETAANESEASVAAAAAEGDGGDAVEAMEVEGGGGDHVEVPPSSVASGTAAAAAAAAAAADLSGVSGVRNGGSSSEGAVPAATGVKRKKLSRFERKRLKKAKGGDGGGRNGGGDSLAGLEDELEKEEEETAAGGGGGGGGGGGVGAMGNGGPGRFADKAFYIGYGTTEASSFVEAALQPRSVEKSGDGFAAGRLEEAILDVNPDEAVDMAKKQRLLHWDSRKKKFVKTTLAELSERKTGGSRKIRTESGDALGYFAP</sequence>
<feature type="domain" description="DEAD-box RNA helicase Q" evidence="13">
    <location>
        <begin position="10"/>
        <end position="38"/>
    </location>
</feature>
<dbReference type="AlphaFoldDB" id="D7FRK6"/>
<accession>D7FRK6</accession>
<dbReference type="EC" id="3.6.4.13" evidence="2"/>
<feature type="compositionally biased region" description="Gly residues" evidence="10">
    <location>
        <begin position="666"/>
        <end position="677"/>
    </location>
</feature>
<dbReference type="PROSITE" id="PS51195">
    <property type="entry name" value="Q_MOTIF"/>
    <property type="match status" value="1"/>
</dbReference>
<dbReference type="Pfam" id="PF00270">
    <property type="entry name" value="DEAD"/>
    <property type="match status" value="1"/>
</dbReference>
<evidence type="ECO:0000313" key="14">
    <source>
        <dbReference type="EMBL" id="CBJ30797.1"/>
    </source>
</evidence>
<dbReference type="InterPro" id="IPR011545">
    <property type="entry name" value="DEAD/DEAH_box_helicase_dom"/>
</dbReference>
<organism evidence="14 15">
    <name type="scientific">Ectocarpus siliculosus</name>
    <name type="common">Brown alga</name>
    <name type="synonym">Conferva siliculosa</name>
    <dbReference type="NCBI Taxonomy" id="2880"/>
    <lineage>
        <taxon>Eukaryota</taxon>
        <taxon>Sar</taxon>
        <taxon>Stramenopiles</taxon>
        <taxon>Ochrophyta</taxon>
        <taxon>PX clade</taxon>
        <taxon>Phaeophyceae</taxon>
        <taxon>Ectocarpales</taxon>
        <taxon>Ectocarpaceae</taxon>
        <taxon>Ectocarpus</taxon>
    </lineage>
</organism>
<dbReference type="PANTHER" id="PTHR47959:SF8">
    <property type="entry name" value="RNA HELICASE"/>
    <property type="match status" value="1"/>
</dbReference>
<dbReference type="GO" id="GO:0005730">
    <property type="term" value="C:nucleolus"/>
    <property type="evidence" value="ECO:0007669"/>
    <property type="project" value="UniProtKB-SubCell"/>
</dbReference>
<feature type="region of interest" description="Disordered" evidence="10">
    <location>
        <begin position="798"/>
        <end position="819"/>
    </location>
</feature>
<comment type="catalytic activity">
    <reaction evidence="8">
        <text>ATP + H2O = ADP + phosphate + H(+)</text>
        <dbReference type="Rhea" id="RHEA:13065"/>
        <dbReference type="ChEBI" id="CHEBI:15377"/>
        <dbReference type="ChEBI" id="CHEBI:15378"/>
        <dbReference type="ChEBI" id="CHEBI:30616"/>
        <dbReference type="ChEBI" id="CHEBI:43474"/>
        <dbReference type="ChEBI" id="CHEBI:456216"/>
        <dbReference type="EC" id="3.6.4.13"/>
    </reaction>
</comment>
<name>D7FRK6_ECTSI</name>
<reference evidence="14 15" key="1">
    <citation type="journal article" date="2010" name="Nature">
        <title>The Ectocarpus genome and the independent evolution of multicellularity in brown algae.</title>
        <authorList>
            <person name="Cock J.M."/>
            <person name="Sterck L."/>
            <person name="Rouze P."/>
            <person name="Scornet D."/>
            <person name="Allen A.E."/>
            <person name="Amoutzias G."/>
            <person name="Anthouard V."/>
            <person name="Artiguenave F."/>
            <person name="Aury J.M."/>
            <person name="Badger J.H."/>
            <person name="Beszteri B."/>
            <person name="Billiau K."/>
            <person name="Bonnet E."/>
            <person name="Bothwell J.H."/>
            <person name="Bowler C."/>
            <person name="Boyen C."/>
            <person name="Brownlee C."/>
            <person name="Carrano C.J."/>
            <person name="Charrier B."/>
            <person name="Cho G.Y."/>
            <person name="Coelho S.M."/>
            <person name="Collen J."/>
            <person name="Corre E."/>
            <person name="Da Silva C."/>
            <person name="Delage L."/>
            <person name="Delaroque N."/>
            <person name="Dittami S.M."/>
            <person name="Doulbeau S."/>
            <person name="Elias M."/>
            <person name="Farnham G."/>
            <person name="Gachon C.M."/>
            <person name="Gschloessl B."/>
            <person name="Heesch S."/>
            <person name="Jabbari K."/>
            <person name="Jubin C."/>
            <person name="Kawai H."/>
            <person name="Kimura K."/>
            <person name="Kloareg B."/>
            <person name="Kupper F.C."/>
            <person name="Lang D."/>
            <person name="Le Bail A."/>
            <person name="Leblanc C."/>
            <person name="Lerouge P."/>
            <person name="Lohr M."/>
            <person name="Lopez P.J."/>
            <person name="Martens C."/>
            <person name="Maumus F."/>
            <person name="Michel G."/>
            <person name="Miranda-Saavedra D."/>
            <person name="Morales J."/>
            <person name="Moreau H."/>
            <person name="Motomura T."/>
            <person name="Nagasato C."/>
            <person name="Napoli C.A."/>
            <person name="Nelson D.R."/>
            <person name="Nyvall-Collen P."/>
            <person name="Peters A.F."/>
            <person name="Pommier C."/>
            <person name="Potin P."/>
            <person name="Poulain J."/>
            <person name="Quesneville H."/>
            <person name="Read B."/>
            <person name="Rensing S.A."/>
            <person name="Ritter A."/>
            <person name="Rousvoal S."/>
            <person name="Samanta M."/>
            <person name="Samson G."/>
            <person name="Schroeder D.C."/>
            <person name="Segurens B."/>
            <person name="Strittmatter M."/>
            <person name="Tonon T."/>
            <person name="Tregear J.W."/>
            <person name="Valentin K."/>
            <person name="von Dassow P."/>
            <person name="Yamagishi T."/>
            <person name="Van de Peer Y."/>
            <person name="Wincker P."/>
        </authorList>
    </citation>
    <scope>NUCLEOTIDE SEQUENCE [LARGE SCALE GENOMIC DNA]</scope>
    <source>
        <strain evidence="15">Ec32 / CCAP1310/4</strain>
    </source>
</reference>
<dbReference type="InterPro" id="IPR014001">
    <property type="entry name" value="Helicase_ATP-bd"/>
</dbReference>
<keyword evidence="6" id="KW-0067">ATP-binding</keyword>
<dbReference type="InterPro" id="IPR001650">
    <property type="entry name" value="Helicase_C-like"/>
</dbReference>
<dbReference type="GO" id="GO:0003723">
    <property type="term" value="F:RNA binding"/>
    <property type="evidence" value="ECO:0007669"/>
    <property type="project" value="UniProtKB-KW"/>
</dbReference>
<dbReference type="eggNOG" id="KOG0337">
    <property type="taxonomic scope" value="Eukaryota"/>
</dbReference>
<dbReference type="InterPro" id="IPR050079">
    <property type="entry name" value="DEAD_box_RNA_helicase"/>
</dbReference>
<dbReference type="Proteomes" id="UP000002630">
    <property type="component" value="Linkage Group LG26"/>
</dbReference>
<evidence type="ECO:0000256" key="6">
    <source>
        <dbReference type="ARBA" id="ARBA00022840"/>
    </source>
</evidence>
<dbReference type="EMBL" id="FN649751">
    <property type="protein sequence ID" value="CBJ30797.1"/>
    <property type="molecule type" value="Genomic_DNA"/>
</dbReference>
<dbReference type="Gene3D" id="3.40.50.300">
    <property type="entry name" value="P-loop containing nucleotide triphosphate hydrolases"/>
    <property type="match status" value="2"/>
</dbReference>
<feature type="compositionally biased region" description="Acidic residues" evidence="10">
    <location>
        <begin position="681"/>
        <end position="692"/>
    </location>
</feature>
<dbReference type="SMART" id="SM00490">
    <property type="entry name" value="HELICc"/>
    <property type="match status" value="1"/>
</dbReference>
<dbReference type="GO" id="GO:0005829">
    <property type="term" value="C:cytosol"/>
    <property type="evidence" value="ECO:0007669"/>
    <property type="project" value="TreeGrafter"/>
</dbReference>
<dbReference type="SUPFAM" id="SSF52540">
    <property type="entry name" value="P-loop containing nucleoside triphosphate hydrolases"/>
    <property type="match status" value="1"/>
</dbReference>
<dbReference type="PROSITE" id="PS51192">
    <property type="entry name" value="HELICASE_ATP_BIND_1"/>
    <property type="match status" value="1"/>
</dbReference>
<dbReference type="GO" id="GO:0005524">
    <property type="term" value="F:ATP binding"/>
    <property type="evidence" value="ECO:0007669"/>
    <property type="project" value="UniProtKB-KW"/>
</dbReference>
<dbReference type="SMART" id="SM00487">
    <property type="entry name" value="DEXDc"/>
    <property type="match status" value="1"/>
</dbReference>
<dbReference type="PROSITE" id="PS00039">
    <property type="entry name" value="DEAD_ATP_HELICASE"/>
    <property type="match status" value="1"/>
</dbReference>
<keyword evidence="5 14" id="KW-0347">Helicase</keyword>
<dbReference type="GO" id="GO:0003724">
    <property type="term" value="F:RNA helicase activity"/>
    <property type="evidence" value="ECO:0007669"/>
    <property type="project" value="UniProtKB-EC"/>
</dbReference>
<evidence type="ECO:0000256" key="9">
    <source>
        <dbReference type="PROSITE-ProRule" id="PRU00552"/>
    </source>
</evidence>
<dbReference type="InterPro" id="IPR014014">
    <property type="entry name" value="RNA_helicase_DEAD_Q_motif"/>
</dbReference>
<feature type="compositionally biased region" description="Basic and acidic residues" evidence="10">
    <location>
        <begin position="798"/>
        <end position="810"/>
    </location>
</feature>
<keyword evidence="15" id="KW-1185">Reference proteome</keyword>
<evidence type="ECO:0000313" key="15">
    <source>
        <dbReference type="Proteomes" id="UP000002630"/>
    </source>
</evidence>
<feature type="domain" description="Helicase ATP-binding" evidence="11">
    <location>
        <begin position="41"/>
        <end position="214"/>
    </location>
</feature>
<keyword evidence="7" id="KW-0694">RNA-binding</keyword>
<evidence type="ECO:0000256" key="3">
    <source>
        <dbReference type="ARBA" id="ARBA00022741"/>
    </source>
</evidence>
<evidence type="ECO:0000259" key="11">
    <source>
        <dbReference type="PROSITE" id="PS51192"/>
    </source>
</evidence>
<dbReference type="InterPro" id="IPR000629">
    <property type="entry name" value="RNA-helicase_DEAD-box_CS"/>
</dbReference>
<protein>
    <recommendedName>
        <fullName evidence="2">RNA helicase</fullName>
        <ecNumber evidence="2">3.6.4.13</ecNumber>
    </recommendedName>
</protein>
<dbReference type="Pfam" id="PF08147">
    <property type="entry name" value="DBP10CT"/>
    <property type="match status" value="1"/>
</dbReference>
<feature type="compositionally biased region" description="Low complexity" evidence="10">
    <location>
        <begin position="628"/>
        <end position="639"/>
    </location>
</feature>
<feature type="region of interest" description="Disordered" evidence="10">
    <location>
        <begin position="380"/>
        <end position="407"/>
    </location>
</feature>
<dbReference type="OrthoDB" id="10261375at2759"/>
<feature type="domain" description="Helicase C-terminal" evidence="12">
    <location>
        <begin position="241"/>
        <end position="387"/>
    </location>
</feature>
<keyword evidence="4" id="KW-0378">Hydrolase</keyword>
<evidence type="ECO:0000256" key="10">
    <source>
        <dbReference type="SAM" id="MobiDB-lite"/>
    </source>
</evidence>
<dbReference type="Pfam" id="PF00271">
    <property type="entry name" value="Helicase_C"/>
    <property type="match status" value="1"/>
</dbReference>
<evidence type="ECO:0000256" key="7">
    <source>
        <dbReference type="ARBA" id="ARBA00022884"/>
    </source>
</evidence>
<feature type="region of interest" description="Disordered" evidence="10">
    <location>
        <begin position="628"/>
        <end position="707"/>
    </location>
</feature>
<evidence type="ECO:0000256" key="1">
    <source>
        <dbReference type="ARBA" id="ARBA00010379"/>
    </source>
</evidence>
<gene>
    <name evidence="14" type="ORF">Esi_0216_0004</name>
</gene>
<feature type="compositionally biased region" description="Gly residues" evidence="10">
    <location>
        <begin position="694"/>
        <end position="707"/>
    </location>
</feature>
<feature type="short sequence motif" description="Q motif" evidence="9">
    <location>
        <begin position="10"/>
        <end position="38"/>
    </location>
</feature>
<evidence type="ECO:0000256" key="2">
    <source>
        <dbReference type="ARBA" id="ARBA00012552"/>
    </source>
</evidence>
<evidence type="ECO:0000256" key="4">
    <source>
        <dbReference type="ARBA" id="ARBA00022801"/>
    </source>
</evidence>
<dbReference type="OMA" id="MAMGYKV"/>
<comment type="similarity">
    <text evidence="1">Belongs to the DEAD box helicase family. DDX54/DBP10 subfamily.</text>
</comment>
<dbReference type="InParanoid" id="D7FRK6"/>
<feature type="compositionally biased region" description="Basic residues" evidence="10">
    <location>
        <begin position="647"/>
        <end position="663"/>
    </location>
</feature>
<dbReference type="PROSITE" id="PS51194">
    <property type="entry name" value="HELICASE_CTER"/>
    <property type="match status" value="1"/>
</dbReference>
<evidence type="ECO:0000259" key="13">
    <source>
        <dbReference type="PROSITE" id="PS51195"/>
    </source>
</evidence>
<evidence type="ECO:0000256" key="8">
    <source>
        <dbReference type="ARBA" id="ARBA00047984"/>
    </source>
</evidence>
<dbReference type="InterPro" id="IPR027417">
    <property type="entry name" value="P-loop_NTPase"/>
</dbReference>
<dbReference type="PANTHER" id="PTHR47959">
    <property type="entry name" value="ATP-DEPENDENT RNA HELICASE RHLE-RELATED"/>
    <property type="match status" value="1"/>
</dbReference>
<evidence type="ECO:0000256" key="5">
    <source>
        <dbReference type="ARBA" id="ARBA00022806"/>
    </source>
</evidence>
<keyword evidence="3" id="KW-0547">Nucleotide-binding</keyword>
<dbReference type="InterPro" id="IPR012541">
    <property type="entry name" value="DBP10_C"/>
</dbReference>
<dbReference type="EMBL" id="FN648394">
    <property type="protein sequence ID" value="CBJ30797.1"/>
    <property type="molecule type" value="Genomic_DNA"/>
</dbReference>
<feature type="region of interest" description="Disordered" evidence="10">
    <location>
        <begin position="588"/>
        <end position="607"/>
    </location>
</feature>
<dbReference type="CDD" id="cd18787">
    <property type="entry name" value="SF2_C_DEAD"/>
    <property type="match status" value="1"/>
</dbReference>
<evidence type="ECO:0000259" key="12">
    <source>
        <dbReference type="PROSITE" id="PS51194"/>
    </source>
</evidence>
<dbReference type="STRING" id="2880.D7FRK6"/>